<proteinExistence type="predicted"/>
<reference evidence="2 3" key="1">
    <citation type="submission" date="2024-02" db="EMBL/GenBank/DDBJ databases">
        <title>First draft genome assembly of two strains of Seiridium cardinale.</title>
        <authorList>
            <person name="Emiliani G."/>
            <person name="Scali E."/>
        </authorList>
    </citation>
    <scope>NUCLEOTIDE SEQUENCE [LARGE SCALE GENOMIC DNA]</scope>
    <source>
        <strain evidence="2 3">BM-138-000479</strain>
    </source>
</reference>
<feature type="compositionally biased region" description="Polar residues" evidence="1">
    <location>
        <begin position="116"/>
        <end position="127"/>
    </location>
</feature>
<comment type="caution">
    <text evidence="2">The sequence shown here is derived from an EMBL/GenBank/DDBJ whole genome shotgun (WGS) entry which is preliminary data.</text>
</comment>
<evidence type="ECO:0000256" key="1">
    <source>
        <dbReference type="SAM" id="MobiDB-lite"/>
    </source>
</evidence>
<keyword evidence="3" id="KW-1185">Reference proteome</keyword>
<evidence type="ECO:0000313" key="2">
    <source>
        <dbReference type="EMBL" id="KAK9776650.1"/>
    </source>
</evidence>
<dbReference type="Proteomes" id="UP001465668">
    <property type="component" value="Unassembled WGS sequence"/>
</dbReference>
<organism evidence="2 3">
    <name type="scientific">Seiridium cardinale</name>
    <dbReference type="NCBI Taxonomy" id="138064"/>
    <lineage>
        <taxon>Eukaryota</taxon>
        <taxon>Fungi</taxon>
        <taxon>Dikarya</taxon>
        <taxon>Ascomycota</taxon>
        <taxon>Pezizomycotina</taxon>
        <taxon>Sordariomycetes</taxon>
        <taxon>Xylariomycetidae</taxon>
        <taxon>Amphisphaeriales</taxon>
        <taxon>Sporocadaceae</taxon>
        <taxon>Seiridium</taxon>
    </lineage>
</organism>
<accession>A0ABR2XSU0</accession>
<feature type="region of interest" description="Disordered" evidence="1">
    <location>
        <begin position="105"/>
        <end position="127"/>
    </location>
</feature>
<gene>
    <name evidence="2" type="ORF">SCAR479_06695</name>
</gene>
<evidence type="ECO:0000313" key="3">
    <source>
        <dbReference type="Proteomes" id="UP001465668"/>
    </source>
</evidence>
<sequence>MGSSTPTVVQDIHRDEAMNLHEQFPLLRLPSELRRLVYTAYLPQGKVQLVFLDKRPLVALWEALDPFLPAHIEVQIIDHDTNPLGEELEGVEELIHGCLKNYPSEEPDIVGGGTDSEGSSASTDVKD</sequence>
<dbReference type="EMBL" id="JARVKM010000026">
    <property type="protein sequence ID" value="KAK9776650.1"/>
    <property type="molecule type" value="Genomic_DNA"/>
</dbReference>
<protein>
    <submittedName>
        <fullName evidence="2">Uncharacterized protein</fullName>
    </submittedName>
</protein>
<name>A0ABR2XSU0_9PEZI</name>